<gene>
    <name evidence="1" type="ORF">V1517DRAFT_369645</name>
</gene>
<name>A0ACC3TF03_9ASCO</name>
<sequence length="450" mass="49260">MFAKMFVLIKNALYQDLNLHLILIGLISSVGALGFGFDNGWWGGALGLSEFKKKYGDLRYPSRKASVGTGTGSAGIILGCIIAPLVTSRIGRKKAFLVTSLLMSAGIVLEVSALTSFWQLVVGRIIVYSGIGLASNFVPMYLSECAPPRIRGAFLALYSFFTSLGTFLASVVVYLSQTRHDRWQYLIVILLVAQEVLLLKDQVEDQRELHKASSISDCFKGSNLRRTVIAMSVQILQQAQGVSFIQNFIVTFMQQLGFPNALRTNVMVTGCSFAVHVVTFLKIDKVGRRRSLFLGALGLAVTMLGTGAATATGSTAAAFLILWYYIYGFTWGPGCWVVAAEVGTGQLRERTHFLVSMGSFLTSIPINFANPYVQANLGGSVTFIYGGFSVVAVIWVLIMIPETRGRSLEELDEMFQADVKTRQFKDYQCTGIGAHITHLDEKGVEVVEQE</sequence>
<organism evidence="1 2">
    <name type="scientific">Lipomyces orientalis</name>
    <dbReference type="NCBI Taxonomy" id="1233043"/>
    <lineage>
        <taxon>Eukaryota</taxon>
        <taxon>Fungi</taxon>
        <taxon>Dikarya</taxon>
        <taxon>Ascomycota</taxon>
        <taxon>Saccharomycotina</taxon>
        <taxon>Lipomycetes</taxon>
        <taxon>Lipomycetales</taxon>
        <taxon>Lipomycetaceae</taxon>
        <taxon>Lipomyces</taxon>
    </lineage>
</organism>
<accession>A0ACC3TF03</accession>
<proteinExistence type="predicted"/>
<reference evidence="2" key="1">
    <citation type="journal article" date="2024" name="Front. Bioeng. Biotechnol.">
        <title>Genome-scale model development and genomic sequencing of the oleaginous clade Lipomyces.</title>
        <authorList>
            <person name="Czajka J.J."/>
            <person name="Han Y."/>
            <person name="Kim J."/>
            <person name="Mondo S.J."/>
            <person name="Hofstad B.A."/>
            <person name="Robles A."/>
            <person name="Haridas S."/>
            <person name="Riley R."/>
            <person name="LaButti K."/>
            <person name="Pangilinan J."/>
            <person name="Andreopoulos W."/>
            <person name="Lipzen A."/>
            <person name="Yan J."/>
            <person name="Wang M."/>
            <person name="Ng V."/>
            <person name="Grigoriev I.V."/>
            <person name="Spatafora J.W."/>
            <person name="Magnuson J.K."/>
            <person name="Baker S.E."/>
            <person name="Pomraning K.R."/>
        </authorList>
    </citation>
    <scope>NUCLEOTIDE SEQUENCE [LARGE SCALE GENOMIC DNA]</scope>
    <source>
        <strain evidence="2">CBS 10300</strain>
    </source>
</reference>
<dbReference type="Proteomes" id="UP001489719">
    <property type="component" value="Unassembled WGS sequence"/>
</dbReference>
<protein>
    <submittedName>
        <fullName evidence="1">Monosaccharide transporter</fullName>
    </submittedName>
</protein>
<evidence type="ECO:0000313" key="1">
    <source>
        <dbReference type="EMBL" id="KAK9319698.1"/>
    </source>
</evidence>
<evidence type="ECO:0000313" key="2">
    <source>
        <dbReference type="Proteomes" id="UP001489719"/>
    </source>
</evidence>
<keyword evidence="2" id="KW-1185">Reference proteome</keyword>
<comment type="caution">
    <text evidence="1">The sequence shown here is derived from an EMBL/GenBank/DDBJ whole genome shotgun (WGS) entry which is preliminary data.</text>
</comment>
<dbReference type="EMBL" id="MU970168">
    <property type="protein sequence ID" value="KAK9319698.1"/>
    <property type="molecule type" value="Genomic_DNA"/>
</dbReference>